<dbReference type="AlphaFoldDB" id="A0A7Z8ZVP3"/>
<accession>A0A7Z8ZVP3</accession>
<feature type="domain" description="TNT" evidence="2">
    <location>
        <begin position="309"/>
        <end position="366"/>
    </location>
</feature>
<keyword evidence="1" id="KW-1133">Transmembrane helix</keyword>
<protein>
    <submittedName>
        <fullName evidence="3">Membrane protein</fullName>
    </submittedName>
</protein>
<evidence type="ECO:0000313" key="4">
    <source>
        <dbReference type="Proteomes" id="UP000269903"/>
    </source>
</evidence>
<reference evidence="3 4" key="1">
    <citation type="submission" date="2018-12" db="EMBL/GenBank/DDBJ databases">
        <authorList>
            <consortium name="Pathogen Informatics"/>
        </authorList>
    </citation>
    <scope>NUCLEOTIDE SEQUENCE [LARGE SCALE GENOMIC DNA]</scope>
    <source>
        <strain evidence="3 4">NCTC6180</strain>
    </source>
</reference>
<evidence type="ECO:0000313" key="3">
    <source>
        <dbReference type="EMBL" id="VEF08008.1"/>
    </source>
</evidence>
<evidence type="ECO:0000256" key="1">
    <source>
        <dbReference type="SAM" id="Phobius"/>
    </source>
</evidence>
<dbReference type="GO" id="GO:0050135">
    <property type="term" value="F:NADP+ nucleosidase activity"/>
    <property type="evidence" value="ECO:0007669"/>
    <property type="project" value="InterPro"/>
</dbReference>
<dbReference type="InterPro" id="IPR025331">
    <property type="entry name" value="TNT"/>
</dbReference>
<dbReference type="Pfam" id="PF14021">
    <property type="entry name" value="TNT"/>
    <property type="match status" value="1"/>
</dbReference>
<organism evidence="3 4">
    <name type="scientific">Streptococcus equi subsp. zooepidemicus</name>
    <dbReference type="NCBI Taxonomy" id="40041"/>
    <lineage>
        <taxon>Bacteria</taxon>
        <taxon>Bacillati</taxon>
        <taxon>Bacillota</taxon>
        <taxon>Bacilli</taxon>
        <taxon>Lactobacillales</taxon>
        <taxon>Streptococcaceae</taxon>
        <taxon>Streptococcus</taxon>
    </lineage>
</organism>
<feature type="transmembrane region" description="Helical" evidence="1">
    <location>
        <begin position="36"/>
        <end position="57"/>
    </location>
</feature>
<dbReference type="Proteomes" id="UP000269903">
    <property type="component" value="Chromosome"/>
</dbReference>
<proteinExistence type="predicted"/>
<gene>
    <name evidence="3" type="ORF">NCTC6180_01329</name>
</gene>
<evidence type="ECO:0000259" key="2">
    <source>
        <dbReference type="Pfam" id="PF14021"/>
    </source>
</evidence>
<dbReference type="EMBL" id="LR134317">
    <property type="protein sequence ID" value="VEF08008.1"/>
    <property type="molecule type" value="Genomic_DNA"/>
</dbReference>
<keyword evidence="1" id="KW-0812">Transmembrane</keyword>
<name>A0A7Z8ZVP3_STRSZ</name>
<sequence>MARHLETNVKRLQAAQERDQARFEAIAAADRASQGWVDLALSLVTIAVGVAAIVMTAGAATPLVVGAFVVGSGAVAYGASNLYEAGHNIYVGSVGDGLTVATNPLRDTLFMGNDRLYHQIGGLFTTASAALIPIGQTKSIAKGLTEFTIGEVGGFIGGQASYHGTKLLGGSEQDAQRATLVGNILGGIAASSAARRFSLNEPIAARVTKSAYNRQQLLKNLENSRLARQSSRFDDYLRREYQLKGRYFAERITMPDGSQAYMSADCFAGVQVPVRSRTYVDTAGHIKWPNADGFVLDKNGIPVTVSANLKAGHIVDRYGEPYGRFTSPVENSEILPFNKRGLPYPKNFQKYHQYEVLEDLTEENIIKAFNNAPANIQESISDAMKNRGFTFSDLADNRRGKIARVFGNGGGVQIQFGSSLIYYEDLGLIREVKIGGN</sequence>
<dbReference type="RefSeq" id="WP_232013867.1">
    <property type="nucleotide sequence ID" value="NZ_LR134317.1"/>
</dbReference>
<keyword evidence="1" id="KW-0472">Membrane</keyword>